<dbReference type="RefSeq" id="WP_144331356.1">
    <property type="nucleotide sequence ID" value="NZ_VLPL01000001.1"/>
</dbReference>
<reference evidence="2 3" key="1">
    <citation type="submission" date="2019-07" db="EMBL/GenBank/DDBJ databases">
        <authorList>
            <person name="Huq M.A."/>
        </authorList>
    </citation>
    <scope>NUCLEOTIDE SEQUENCE [LARGE SCALE GENOMIC DNA]</scope>
    <source>
        <strain evidence="2 3">MAH-3</strain>
    </source>
</reference>
<evidence type="ECO:0008006" key="4">
    <source>
        <dbReference type="Google" id="ProtNLM"/>
    </source>
</evidence>
<dbReference type="Proteomes" id="UP000316008">
    <property type="component" value="Unassembled WGS sequence"/>
</dbReference>
<dbReference type="InterPro" id="IPR025631">
    <property type="entry name" value="Porin_10"/>
</dbReference>
<sequence>MKKWALFLLVTSFCPLIGEAQSPFGNYFQDTLKPGHRISGRLDSVDANLASYQHTLPGDFNPFQFNFSFSDLSTGWLKPQVRRFSSIPHIAFEYSMGSKSAQFGKITYTQAIDSNTFIQFDYIRNSTLGNLRNSSFERNTVQLGVMHRSKFYGTILDVSFYGNNNRLSNGLLGDSIREGFALQFQEVEKQNAENKTKELHIDWKNYISFTKDSLQKIGVILQPRLDIKNQRYLEQDTLPQIYGFTNYDTANTADYWELSSLKLNGGFFYKNRGFNIEAGVGTRYWDYDNLVIHQDTTEVHGFAALDMHVRGYSLNALANYTFVGANGEARIMADAKKAFGKNIFSANGAFIRQYPENYQRSYYGNTLSYSWTDKVLSTRTSLKLNWTNQNRFVPFFLQAYTENNSKMPVFIQNKWRQDTLTSLNVLGIQAGFEYSFRKLLVQGRASYRESTGDILPNWLISGRIAYNGGLFKAKKLKTVTGIEVGYIIHYQLIDFVPQINTYTLPFTGRQFNDMMKLHFFSQFDLGYFRWFIRVENIEQTFVKPTHFEGVGYPVTPLQLRFGVSWDFFN</sequence>
<dbReference type="AlphaFoldDB" id="A0A556N6T1"/>
<feature type="signal peptide" evidence="1">
    <location>
        <begin position="1"/>
        <end position="20"/>
    </location>
</feature>
<evidence type="ECO:0000256" key="1">
    <source>
        <dbReference type="SAM" id="SignalP"/>
    </source>
</evidence>
<organism evidence="2 3">
    <name type="scientific">Fluviicola chungangensis</name>
    <dbReference type="NCBI Taxonomy" id="2597671"/>
    <lineage>
        <taxon>Bacteria</taxon>
        <taxon>Pseudomonadati</taxon>
        <taxon>Bacteroidota</taxon>
        <taxon>Flavobacteriia</taxon>
        <taxon>Flavobacteriales</taxon>
        <taxon>Crocinitomicaceae</taxon>
        <taxon>Fluviicola</taxon>
    </lineage>
</organism>
<dbReference type="Pfam" id="PF14121">
    <property type="entry name" value="Porin_10"/>
    <property type="match status" value="1"/>
</dbReference>
<comment type="caution">
    <text evidence="2">The sequence shown here is derived from an EMBL/GenBank/DDBJ whole genome shotgun (WGS) entry which is preliminary data.</text>
</comment>
<keyword evidence="1" id="KW-0732">Signal</keyword>
<proteinExistence type="predicted"/>
<feature type="chain" id="PRO_5021916257" description="Porin" evidence="1">
    <location>
        <begin position="21"/>
        <end position="569"/>
    </location>
</feature>
<dbReference type="EMBL" id="VLPL01000001">
    <property type="protein sequence ID" value="TSJ47821.1"/>
    <property type="molecule type" value="Genomic_DNA"/>
</dbReference>
<evidence type="ECO:0000313" key="3">
    <source>
        <dbReference type="Proteomes" id="UP000316008"/>
    </source>
</evidence>
<name>A0A556N6T1_9FLAO</name>
<evidence type="ECO:0000313" key="2">
    <source>
        <dbReference type="EMBL" id="TSJ47821.1"/>
    </source>
</evidence>
<keyword evidence="3" id="KW-1185">Reference proteome</keyword>
<dbReference type="OrthoDB" id="1489309at2"/>
<protein>
    <recommendedName>
        <fullName evidence="4">Porin</fullName>
    </recommendedName>
</protein>
<gene>
    <name evidence="2" type="ORF">FO442_01450</name>
</gene>
<accession>A0A556N6T1</accession>